<keyword evidence="4" id="KW-1185">Reference proteome</keyword>
<dbReference type="InterPro" id="IPR051043">
    <property type="entry name" value="Sulfatase_Mod_Factor_Kinase"/>
</dbReference>
<feature type="region of interest" description="Disordered" evidence="1">
    <location>
        <begin position="1"/>
        <end position="44"/>
    </location>
</feature>
<proteinExistence type="predicted"/>
<comment type="caution">
    <text evidence="3">The sequence shown here is derived from an EMBL/GenBank/DDBJ whole genome shotgun (WGS) entry which is preliminary data.</text>
</comment>
<dbReference type="InterPro" id="IPR042095">
    <property type="entry name" value="SUMF_sf"/>
</dbReference>
<name>A0A3N4MD12_9BACT</name>
<dbReference type="PANTHER" id="PTHR23150:SF19">
    <property type="entry name" value="FORMYLGLYCINE-GENERATING ENZYME"/>
    <property type="match status" value="1"/>
</dbReference>
<dbReference type="OrthoDB" id="9768004at2"/>
<gene>
    <name evidence="3" type="ORF">EG028_19190</name>
</gene>
<accession>A0A3N4MD12</accession>
<evidence type="ECO:0000259" key="2">
    <source>
        <dbReference type="Pfam" id="PF03781"/>
    </source>
</evidence>
<sequence length="376" mass="42474">MQCINPSSPYEKVQTSNGTAMPVSNRRNKFTATPDTRNWPAKPWPQGMHWVAAGDFKMGGVGHKARKDEFPAHKVQLGGFWIDATEITNAQFREFVSSTGYVTTAEKKPEWEQLKEQVPPGTPRPDDALLVAGALVFTPTPGPVKLDDWSQWWRYVPGADWRHPVGPSQDISNNHEYDDHPVVQVSWYDAVAYCEWAGKRLPTEAEWEYACRGGLSEKEYAWGDEVTAGNRFMANLWQGGFPYENKVLDGYYGTSPVSSFPPNGYGLSDMIGNVWEWTADWYRNDSYTANAETTQCINPTGAKKSYDPGDPYVPKKVVRGGSFLCDESYCSSYRPSARMRTDAYTGENHTGFRCVMTQEQWAARQRKDKDVLALRK</sequence>
<reference evidence="4" key="1">
    <citation type="submission" date="2018-11" db="EMBL/GenBank/DDBJ databases">
        <title>Chitinophaga lutea sp.nov., isolate from arsenic contaminated soil.</title>
        <authorList>
            <person name="Zong Y."/>
        </authorList>
    </citation>
    <scope>NUCLEOTIDE SEQUENCE [LARGE SCALE GENOMIC DNA]</scope>
    <source>
        <strain evidence="4">YLT18</strain>
    </source>
</reference>
<dbReference type="PANTHER" id="PTHR23150">
    <property type="entry name" value="SULFATASE MODIFYING FACTOR 1, 2"/>
    <property type="match status" value="1"/>
</dbReference>
<feature type="domain" description="Sulfatase-modifying factor enzyme-like" evidence="2">
    <location>
        <begin position="47"/>
        <end position="355"/>
    </location>
</feature>
<dbReference type="SUPFAM" id="SSF56436">
    <property type="entry name" value="C-type lectin-like"/>
    <property type="match status" value="1"/>
</dbReference>
<evidence type="ECO:0000313" key="3">
    <source>
        <dbReference type="EMBL" id="RPD39806.1"/>
    </source>
</evidence>
<dbReference type="Proteomes" id="UP000279089">
    <property type="component" value="Unassembled WGS sequence"/>
</dbReference>
<feature type="compositionally biased region" description="Polar residues" evidence="1">
    <location>
        <begin position="1"/>
        <end position="19"/>
    </location>
</feature>
<dbReference type="InterPro" id="IPR016187">
    <property type="entry name" value="CTDL_fold"/>
</dbReference>
<dbReference type="EMBL" id="RMBX01000010">
    <property type="protein sequence ID" value="RPD39806.1"/>
    <property type="molecule type" value="Genomic_DNA"/>
</dbReference>
<dbReference type="GO" id="GO:0120147">
    <property type="term" value="F:formylglycine-generating oxidase activity"/>
    <property type="evidence" value="ECO:0007669"/>
    <property type="project" value="TreeGrafter"/>
</dbReference>
<evidence type="ECO:0000313" key="4">
    <source>
        <dbReference type="Proteomes" id="UP000279089"/>
    </source>
</evidence>
<dbReference type="AlphaFoldDB" id="A0A3N4MD12"/>
<dbReference type="Pfam" id="PF03781">
    <property type="entry name" value="FGE-sulfatase"/>
    <property type="match status" value="1"/>
</dbReference>
<dbReference type="Gene3D" id="3.90.1580.10">
    <property type="entry name" value="paralog of FGE (formylglycine-generating enzyme)"/>
    <property type="match status" value="1"/>
</dbReference>
<organism evidence="3 4">
    <name type="scientific">Chitinophaga barathri</name>
    <dbReference type="NCBI Taxonomy" id="1647451"/>
    <lineage>
        <taxon>Bacteria</taxon>
        <taxon>Pseudomonadati</taxon>
        <taxon>Bacteroidota</taxon>
        <taxon>Chitinophagia</taxon>
        <taxon>Chitinophagales</taxon>
        <taxon>Chitinophagaceae</taxon>
        <taxon>Chitinophaga</taxon>
    </lineage>
</organism>
<evidence type="ECO:0000256" key="1">
    <source>
        <dbReference type="SAM" id="MobiDB-lite"/>
    </source>
</evidence>
<protein>
    <submittedName>
        <fullName evidence="3">Formylglycine-generating enzyme family protein</fullName>
    </submittedName>
</protein>
<dbReference type="InterPro" id="IPR005532">
    <property type="entry name" value="SUMF_dom"/>
</dbReference>